<organism evidence="1 2">
    <name type="scientific">Aedes albopictus</name>
    <name type="common">Asian tiger mosquito</name>
    <name type="synonym">Stegomyia albopicta</name>
    <dbReference type="NCBI Taxonomy" id="7160"/>
    <lineage>
        <taxon>Eukaryota</taxon>
        <taxon>Metazoa</taxon>
        <taxon>Ecdysozoa</taxon>
        <taxon>Arthropoda</taxon>
        <taxon>Hexapoda</taxon>
        <taxon>Insecta</taxon>
        <taxon>Pterygota</taxon>
        <taxon>Neoptera</taxon>
        <taxon>Endopterygota</taxon>
        <taxon>Diptera</taxon>
        <taxon>Nematocera</taxon>
        <taxon>Culicoidea</taxon>
        <taxon>Culicidae</taxon>
        <taxon>Culicinae</taxon>
        <taxon>Aedini</taxon>
        <taxon>Aedes</taxon>
        <taxon>Stegomyia</taxon>
    </lineage>
</organism>
<dbReference type="RefSeq" id="XP_019529413.2">
    <property type="nucleotide sequence ID" value="XM_019673868.3"/>
</dbReference>
<keyword evidence="2" id="KW-1185">Reference proteome</keyword>
<accession>A0ABM1ZCF2</accession>
<protein>
    <submittedName>
        <fullName evidence="1">Uncharacterized protein</fullName>
    </submittedName>
</protein>
<dbReference type="Proteomes" id="UP000069940">
    <property type="component" value="Unassembled WGS sequence"/>
</dbReference>
<evidence type="ECO:0000313" key="2">
    <source>
        <dbReference type="Proteomes" id="UP000069940"/>
    </source>
</evidence>
<proteinExistence type="predicted"/>
<reference evidence="1" key="2">
    <citation type="submission" date="2025-05" db="UniProtKB">
        <authorList>
            <consortium name="EnsemblMetazoa"/>
        </authorList>
    </citation>
    <scope>IDENTIFICATION</scope>
    <source>
        <strain evidence="1">Foshan</strain>
    </source>
</reference>
<dbReference type="GeneID" id="109401358"/>
<evidence type="ECO:0000313" key="1">
    <source>
        <dbReference type="EnsemblMetazoa" id="AALFPA23_017195.P25068"/>
    </source>
</evidence>
<dbReference type="EnsemblMetazoa" id="AALFPA23_017195.R25068">
    <property type="protein sequence ID" value="AALFPA23_017195.P25068"/>
    <property type="gene ID" value="AALFPA23_017195"/>
</dbReference>
<reference evidence="2" key="1">
    <citation type="journal article" date="2015" name="Proc. Natl. Acad. Sci. U.S.A.">
        <title>Genome sequence of the Asian Tiger mosquito, Aedes albopictus, reveals insights into its biology, genetics, and evolution.</title>
        <authorList>
            <person name="Chen X.G."/>
            <person name="Jiang X."/>
            <person name="Gu J."/>
            <person name="Xu M."/>
            <person name="Wu Y."/>
            <person name="Deng Y."/>
            <person name="Zhang C."/>
            <person name="Bonizzoni M."/>
            <person name="Dermauw W."/>
            <person name="Vontas J."/>
            <person name="Armbruster P."/>
            <person name="Huang X."/>
            <person name="Yang Y."/>
            <person name="Zhang H."/>
            <person name="He W."/>
            <person name="Peng H."/>
            <person name="Liu Y."/>
            <person name="Wu K."/>
            <person name="Chen J."/>
            <person name="Lirakis M."/>
            <person name="Topalis P."/>
            <person name="Van Leeuwen T."/>
            <person name="Hall A.B."/>
            <person name="Jiang X."/>
            <person name="Thorpe C."/>
            <person name="Mueller R.L."/>
            <person name="Sun C."/>
            <person name="Waterhouse R.M."/>
            <person name="Yan G."/>
            <person name="Tu Z.J."/>
            <person name="Fang X."/>
            <person name="James A.A."/>
        </authorList>
    </citation>
    <scope>NUCLEOTIDE SEQUENCE [LARGE SCALE GENOMIC DNA]</scope>
    <source>
        <strain evidence="2">Foshan</strain>
    </source>
</reference>
<name>A0ABM1ZCF2_AEDAL</name>
<sequence>MASLSLSVDGEGEGDDDDYRWLETASFSIRSPRARAEKCVQQELIRASERRHRPRKDRYLRAVGSKWWRNSALRRKSLLLKEAHKYLPQCDELLQNAADLYIARKLQNRTFPLKISEFQQFDKIVQDTIQQFTQQPASVHKQYVREVVLSKFKQTYTCSDPFQLLLALHWRHCSANLIHRNGSTKLDTDIDIGPFAHNIERAEAGEEADPTRLRLISWNNCVTEARNLWKLMSPDQKLPFFVQAYMASHLPASVDQALL</sequence>